<evidence type="ECO:0000259" key="7">
    <source>
        <dbReference type="Pfam" id="PF12627"/>
    </source>
</evidence>
<dbReference type="InterPro" id="IPR043519">
    <property type="entry name" value="NT_sf"/>
</dbReference>
<dbReference type="InterPro" id="IPR052191">
    <property type="entry name" value="tRNA_ntf/polyA_polymerase_I"/>
</dbReference>
<feature type="region of interest" description="Disordered" evidence="5">
    <location>
        <begin position="510"/>
        <end position="533"/>
    </location>
</feature>
<dbReference type="PANTHER" id="PTHR43051">
    <property type="entry name" value="POLYNUCLEOTIDE ADENYLYLTRANSFERASE FAMILY PROTEIN"/>
    <property type="match status" value="1"/>
</dbReference>
<evidence type="ECO:0008006" key="10">
    <source>
        <dbReference type="Google" id="ProtNLM"/>
    </source>
</evidence>
<keyword evidence="9" id="KW-1185">Reference proteome</keyword>
<evidence type="ECO:0000256" key="1">
    <source>
        <dbReference type="ARBA" id="ARBA00007265"/>
    </source>
</evidence>
<dbReference type="InterPro" id="IPR032828">
    <property type="entry name" value="PolyA_RNA-bd"/>
</dbReference>
<dbReference type="Pfam" id="PF01743">
    <property type="entry name" value="PolyA_pol"/>
    <property type="match status" value="1"/>
</dbReference>
<evidence type="ECO:0000259" key="6">
    <source>
        <dbReference type="Pfam" id="PF01743"/>
    </source>
</evidence>
<feature type="domain" description="Poly A polymerase head" evidence="6">
    <location>
        <begin position="124"/>
        <end position="253"/>
    </location>
</feature>
<dbReference type="Gene3D" id="1.10.3090.10">
    <property type="entry name" value="cca-adding enzyme, domain 2"/>
    <property type="match status" value="1"/>
</dbReference>
<reference evidence="8" key="1">
    <citation type="submission" date="2024-02" db="EMBL/GenBank/DDBJ databases">
        <authorList>
            <consortium name="ELIXIR-Norway"/>
            <consortium name="Elixir Norway"/>
        </authorList>
    </citation>
    <scope>NUCLEOTIDE SEQUENCE</scope>
</reference>
<keyword evidence="3" id="KW-0547">Nucleotide-binding</keyword>
<evidence type="ECO:0000256" key="2">
    <source>
        <dbReference type="ARBA" id="ARBA00022679"/>
    </source>
</evidence>
<evidence type="ECO:0000313" key="8">
    <source>
        <dbReference type="EMBL" id="CAK9233732.1"/>
    </source>
</evidence>
<comment type="similarity">
    <text evidence="1 4">Belongs to the tRNA nucleotidyltransferase/poly(A) polymerase family.</text>
</comment>
<accession>A0ABP0UZV1</accession>
<dbReference type="Gene3D" id="3.30.460.10">
    <property type="entry name" value="Beta Polymerase, domain 2"/>
    <property type="match status" value="1"/>
</dbReference>
<dbReference type="Proteomes" id="UP001497512">
    <property type="component" value="Chromosome 8"/>
</dbReference>
<dbReference type="CDD" id="cd05398">
    <property type="entry name" value="NT_ClassII-CCAase"/>
    <property type="match status" value="1"/>
</dbReference>
<sequence>MAALVAQVQRGVIGVLRQSSVATLYSLALRLKEVGVLDGHSSGSSSRTTELEAVADVVSDRDMSADILDGLIPSSSSQVGIADRRNQAQRRTLKKGEHGLHQQLIPAASWRVLNRLQDEGYESYLVGGSVRDLLLKQTPKDFDVLTTADPKQVKRSFPGHCIIVGKRFPICHVSSLNTVIEVSSFCTSLDNQKGETVARKGVKGTEGWDMRDFPRWQNCLKRDFTVNGLMYDPFQSIVYDYVGGLRDLRKFQVRTVIPADESFQEDPARILRAIRIAARLEFSFTKSTARAIRDHKLSLLELNKTRLQLEMNMLMAYGASARSIRLLWRYGILEYLLPIQAQYLIGLNFQRRDQRTNLFLELLANMDSVTGADRPCHGGLWVAVLAFHLALIERPRRPVVVAAVAFAMYYATGFRKALVKARKLHEASERTSIWGELASETTETPEEETLDDCRELVIASIDKVNQLSIASITGETRHILTGANPAVDMVVVSKPLFYRAHRLFDRAVVHESDEESSEDMQKRSGRKARNSDRVSALTSGDLGELGLVFSHIVLSTLYTRAEQSDLILS</sequence>
<dbReference type="SUPFAM" id="SSF81301">
    <property type="entry name" value="Nucleotidyltransferase"/>
    <property type="match status" value="1"/>
</dbReference>
<protein>
    <recommendedName>
        <fullName evidence="10">Poly(A) polymerase</fullName>
    </recommendedName>
</protein>
<feature type="domain" description="tRNA nucleotidyltransferase/poly(A) polymerase RNA and SrmB- binding" evidence="7">
    <location>
        <begin position="282"/>
        <end position="342"/>
    </location>
</feature>
<name>A0ABP0UZV1_9BRYO</name>
<keyword evidence="4" id="KW-0694">RNA-binding</keyword>
<evidence type="ECO:0000256" key="4">
    <source>
        <dbReference type="RuleBase" id="RU003953"/>
    </source>
</evidence>
<organism evidence="8 9">
    <name type="scientific">Sphagnum troendelagicum</name>
    <dbReference type="NCBI Taxonomy" id="128251"/>
    <lineage>
        <taxon>Eukaryota</taxon>
        <taxon>Viridiplantae</taxon>
        <taxon>Streptophyta</taxon>
        <taxon>Embryophyta</taxon>
        <taxon>Bryophyta</taxon>
        <taxon>Sphagnophytina</taxon>
        <taxon>Sphagnopsida</taxon>
        <taxon>Sphagnales</taxon>
        <taxon>Sphagnaceae</taxon>
        <taxon>Sphagnum</taxon>
    </lineage>
</organism>
<dbReference type="SUPFAM" id="SSF81891">
    <property type="entry name" value="Poly A polymerase C-terminal region-like"/>
    <property type="match status" value="1"/>
</dbReference>
<dbReference type="InterPro" id="IPR002646">
    <property type="entry name" value="PolA_pol_head_dom"/>
</dbReference>
<evidence type="ECO:0000256" key="3">
    <source>
        <dbReference type="ARBA" id="ARBA00022741"/>
    </source>
</evidence>
<dbReference type="Pfam" id="PF12627">
    <property type="entry name" value="PolyA_pol_RNAbd"/>
    <property type="match status" value="1"/>
</dbReference>
<dbReference type="EMBL" id="OZ019900">
    <property type="protein sequence ID" value="CAK9233732.1"/>
    <property type="molecule type" value="Genomic_DNA"/>
</dbReference>
<gene>
    <name evidence="8" type="ORF">CSSPTR1EN2_LOCUS21645</name>
</gene>
<proteinExistence type="inferred from homology"/>
<evidence type="ECO:0000313" key="9">
    <source>
        <dbReference type="Proteomes" id="UP001497512"/>
    </source>
</evidence>
<evidence type="ECO:0000256" key="5">
    <source>
        <dbReference type="SAM" id="MobiDB-lite"/>
    </source>
</evidence>
<keyword evidence="2 4" id="KW-0808">Transferase</keyword>
<dbReference type="PANTHER" id="PTHR43051:SF1">
    <property type="entry name" value="POLYNUCLEOTIDE ADENYLYLTRANSFERASE FAMILY PROTEIN"/>
    <property type="match status" value="1"/>
</dbReference>